<protein>
    <recommendedName>
        <fullName evidence="1">Transposase IS4-like domain-containing protein</fullName>
    </recommendedName>
</protein>
<organism evidence="2 3">
    <name type="scientific">Fusobacterium periodonticum ATCC 33693</name>
    <dbReference type="NCBI Taxonomy" id="546275"/>
    <lineage>
        <taxon>Bacteria</taxon>
        <taxon>Fusobacteriati</taxon>
        <taxon>Fusobacteriota</taxon>
        <taxon>Fusobacteriia</taxon>
        <taxon>Fusobacteriales</taxon>
        <taxon>Fusobacteriaceae</taxon>
        <taxon>Fusobacterium</taxon>
    </lineage>
</organism>
<dbReference type="HOGENOM" id="CLU_021293_4_1_0"/>
<dbReference type="Pfam" id="PF01609">
    <property type="entry name" value="DDE_Tnp_1"/>
    <property type="match status" value="1"/>
</dbReference>
<gene>
    <name evidence="2" type="ORF">FUSPEROL_01900</name>
</gene>
<dbReference type="InterPro" id="IPR002559">
    <property type="entry name" value="Transposase_11"/>
</dbReference>
<comment type="caution">
    <text evidence="2">The sequence shown here is derived from an EMBL/GenBank/DDBJ whole genome shotgun (WGS) entry which is preliminary data.</text>
</comment>
<proteinExistence type="predicted"/>
<dbReference type="PANTHER" id="PTHR33408:SF2">
    <property type="entry name" value="TRANSPOSASE DDE DOMAIN-CONTAINING PROTEIN"/>
    <property type="match status" value="1"/>
</dbReference>
<reference evidence="2 3" key="1">
    <citation type="submission" date="2010-02" db="EMBL/GenBank/DDBJ databases">
        <authorList>
            <person name="Weinstock G."/>
            <person name="Sodergren E."/>
            <person name="Clifton S."/>
            <person name="Fulton L."/>
            <person name="Fulton B."/>
            <person name="Courtney L."/>
            <person name="Fronick C."/>
            <person name="Harrison M."/>
            <person name="Strong C."/>
            <person name="Farmer C."/>
            <person name="Delahaunty K."/>
            <person name="Markovic C."/>
            <person name="Hall O."/>
            <person name="Minx P."/>
            <person name="Tomlinson C."/>
            <person name="Mitreva M."/>
            <person name="Nelson J."/>
            <person name="Hou S."/>
            <person name="Wollam A."/>
            <person name="Pepin K.H."/>
            <person name="Johnson M."/>
            <person name="Bhonagiri V."/>
            <person name="Zhang X."/>
            <person name="Suruliraj S."/>
            <person name="Warren W."/>
            <person name="Chinwalla A."/>
            <person name="Mardis E.R."/>
            <person name="Wilson R.K."/>
        </authorList>
    </citation>
    <scope>NUCLEOTIDE SEQUENCE [LARGE SCALE GENOMIC DNA]</scope>
    <source>
        <strain evidence="2 3">ATCC 33693</strain>
    </source>
</reference>
<evidence type="ECO:0000313" key="2">
    <source>
        <dbReference type="EMBL" id="EFE86156.1"/>
    </source>
</evidence>
<accession>D4CWU1</accession>
<dbReference type="GO" id="GO:0004803">
    <property type="term" value="F:transposase activity"/>
    <property type="evidence" value="ECO:0007669"/>
    <property type="project" value="InterPro"/>
</dbReference>
<feature type="domain" description="Transposase IS4-like" evidence="1">
    <location>
        <begin position="134"/>
        <end position="230"/>
    </location>
</feature>
<name>D4CWU1_9FUSO</name>
<sequence length="240" mass="28724">MIKSINNNKFFYFFQDKLFKLSKISTETIYIDGTKIEAYANKYSFVWKKSTLKYKERPKENILELIENFNRYFDNIFSVFSYLENLNIQKVYGKGKRKSKEQILLEKAESYIERLKKYTNYLEILGERNSFSKTDNDATFMRMKEDYMRNGQLKPGYNLQIGVISEYIASYEIFHNPSDSKTLIPFLEKIKSQNIEIMNVVANAGYESLSNYEYLENNNYVLYIKPYIMRNQRQESIKKI</sequence>
<evidence type="ECO:0000259" key="1">
    <source>
        <dbReference type="Pfam" id="PF01609"/>
    </source>
</evidence>
<dbReference type="STRING" id="546275.FUSPEROL_01900"/>
<dbReference type="GO" id="GO:0003677">
    <property type="term" value="F:DNA binding"/>
    <property type="evidence" value="ECO:0007669"/>
    <property type="project" value="InterPro"/>
</dbReference>
<dbReference type="AlphaFoldDB" id="D4CWU1"/>
<dbReference type="eggNOG" id="COG3666">
    <property type="taxonomic scope" value="Bacteria"/>
</dbReference>
<dbReference type="PANTHER" id="PTHR33408">
    <property type="entry name" value="TRANSPOSASE"/>
    <property type="match status" value="1"/>
</dbReference>
<evidence type="ECO:0000313" key="3">
    <source>
        <dbReference type="Proteomes" id="UP000003748"/>
    </source>
</evidence>
<dbReference type="GO" id="GO:0006313">
    <property type="term" value="P:DNA transposition"/>
    <property type="evidence" value="ECO:0007669"/>
    <property type="project" value="InterPro"/>
</dbReference>
<dbReference type="EMBL" id="ACJY01000096">
    <property type="protein sequence ID" value="EFE86156.1"/>
    <property type="molecule type" value="Genomic_DNA"/>
</dbReference>
<dbReference type="Proteomes" id="UP000003748">
    <property type="component" value="Unassembled WGS sequence"/>
</dbReference>